<keyword evidence="12" id="KW-1185">Reference proteome</keyword>
<evidence type="ECO:0000256" key="8">
    <source>
        <dbReference type="ARBA" id="ARBA00023274"/>
    </source>
</evidence>
<dbReference type="InterPro" id="IPR012976">
    <property type="entry name" value="NOSIC"/>
</dbReference>
<protein>
    <submittedName>
        <fullName evidence="11">U4/U6 small nuclear ribonucleoprotein Prp31</fullName>
    </submittedName>
</protein>
<dbReference type="GO" id="GO:0005687">
    <property type="term" value="C:U4 snRNP"/>
    <property type="evidence" value="ECO:0007669"/>
    <property type="project" value="TreeGrafter"/>
</dbReference>
<dbReference type="InterPro" id="IPR042239">
    <property type="entry name" value="Nop_C"/>
</dbReference>
<dbReference type="InterPro" id="IPR002687">
    <property type="entry name" value="Nop_dom"/>
</dbReference>
<evidence type="ECO:0000256" key="1">
    <source>
        <dbReference type="ARBA" id="ARBA00004123"/>
    </source>
</evidence>
<dbReference type="GO" id="GO:0046540">
    <property type="term" value="C:U4/U6 x U5 tri-snRNP complex"/>
    <property type="evidence" value="ECO:0007669"/>
    <property type="project" value="InterPro"/>
</dbReference>
<sequence length="525" mass="57637">MSLQQELLNDLAELDQDSDLDELQNDDQSNRDLLNDLDDLSDDESNKETENLSLGNSSIQKSLPSSELQFLTKVYSSSEFKQVIDRIDQASLIQSDENQVISGPVEDTEEFKLIVEGNDLSIKIDREFNLVLKYVRDHYQYRFPELESLVTNPISYAQTVKKIGYSDDIGQVSLDSILPPATRMVVAVTAATTAGQPLEEKKMKKILEGVDALLGLHEAMKKIISYVEAKIIYIAPNLTEIVGSSIAAKLVIEAEGLSSLSKIPSCNLQVLGKQMQHAGGNQLSFGKNSYKVSKHAGYMMEAELVKQVPSDFRSKMVRMVAAKAALAIRVDSQQGSRDGSVGRQIRKDLELRVEKLLEPSLIRATKPLPIPFEGTKTRRAGKRVRREKMSTAATELAKSANRLMFGVHSEEVVVNDEMINLGQLGQNSGRIRAITANNTGKVGISKKYQKILHLNNNPALPHPTSSASSLANGSHISGLATSLSFTPVQGIELSNPKALIERQNRVAEANAKYFSGGFASALPKK</sequence>
<dbReference type="AlphaFoldDB" id="A0A1R1YKA9"/>
<keyword evidence="7" id="KW-0539">Nucleus</keyword>
<evidence type="ECO:0000313" key="11">
    <source>
        <dbReference type="EMBL" id="OMJ27351.1"/>
    </source>
</evidence>
<dbReference type="InterPro" id="IPR036070">
    <property type="entry name" value="Nop_dom_sf"/>
</dbReference>
<dbReference type="PANTHER" id="PTHR13904">
    <property type="entry name" value="PRE-MRNA SPLICING FACTOR PRP31"/>
    <property type="match status" value="1"/>
</dbReference>
<keyword evidence="4" id="KW-0747">Spliceosome</keyword>
<name>A0A1R1YKA9_9FUNG</name>
<evidence type="ECO:0000256" key="9">
    <source>
        <dbReference type="SAM" id="MobiDB-lite"/>
    </source>
</evidence>
<dbReference type="EMBL" id="LSSM01001056">
    <property type="protein sequence ID" value="OMJ27351.1"/>
    <property type="molecule type" value="Genomic_DNA"/>
</dbReference>
<dbReference type="Pfam" id="PF09785">
    <property type="entry name" value="Prp31_C"/>
    <property type="match status" value="1"/>
</dbReference>
<dbReference type="SMART" id="SM00931">
    <property type="entry name" value="NOSIC"/>
    <property type="match status" value="1"/>
</dbReference>
<evidence type="ECO:0000256" key="3">
    <source>
        <dbReference type="ARBA" id="ARBA00022664"/>
    </source>
</evidence>
<dbReference type="GO" id="GO:0003723">
    <property type="term" value="F:RNA binding"/>
    <property type="evidence" value="ECO:0007669"/>
    <property type="project" value="UniProtKB-KW"/>
</dbReference>
<gene>
    <name evidence="11" type="ORF">AYI69_g3221</name>
</gene>
<keyword evidence="5" id="KW-0694">RNA-binding</keyword>
<evidence type="ECO:0000256" key="5">
    <source>
        <dbReference type="ARBA" id="ARBA00022884"/>
    </source>
</evidence>
<evidence type="ECO:0000256" key="2">
    <source>
        <dbReference type="ARBA" id="ARBA00005572"/>
    </source>
</evidence>
<keyword evidence="3" id="KW-0507">mRNA processing</keyword>
<dbReference type="GO" id="GO:0071011">
    <property type="term" value="C:precatalytic spliceosome"/>
    <property type="evidence" value="ECO:0007669"/>
    <property type="project" value="TreeGrafter"/>
</dbReference>
<reference evidence="12" key="1">
    <citation type="submission" date="2017-01" db="EMBL/GenBank/DDBJ databases">
        <authorList>
            <person name="Wang Y."/>
            <person name="White M."/>
            <person name="Kvist S."/>
            <person name="Moncalvo J.-M."/>
        </authorList>
    </citation>
    <scope>NUCLEOTIDE SEQUENCE [LARGE SCALE GENOMIC DNA]</scope>
    <source>
        <strain evidence="12">ID-206-W2</strain>
    </source>
</reference>
<dbReference type="PROSITE" id="PS51358">
    <property type="entry name" value="NOP"/>
    <property type="match status" value="1"/>
</dbReference>
<evidence type="ECO:0000259" key="10">
    <source>
        <dbReference type="PROSITE" id="PS51358"/>
    </source>
</evidence>
<comment type="subcellular location">
    <subcellularLocation>
        <location evidence="1">Nucleus</location>
    </subcellularLocation>
</comment>
<feature type="domain" description="Nop" evidence="10">
    <location>
        <begin position="234"/>
        <end position="358"/>
    </location>
</feature>
<dbReference type="Pfam" id="PF01798">
    <property type="entry name" value="Nop"/>
    <property type="match status" value="1"/>
</dbReference>
<comment type="similarity">
    <text evidence="2">Belongs to the PRP31 family.</text>
</comment>
<dbReference type="OrthoDB" id="4771285at2759"/>
<feature type="compositionally biased region" description="Acidic residues" evidence="9">
    <location>
        <begin position="12"/>
        <end position="25"/>
    </location>
</feature>
<dbReference type="Proteomes" id="UP000187429">
    <property type="component" value="Unassembled WGS sequence"/>
</dbReference>
<keyword evidence="8 11" id="KW-0687">Ribonucleoprotein</keyword>
<dbReference type="PANTHER" id="PTHR13904:SF0">
    <property type="entry name" value="U4_U6 SMALL NUCLEAR RIBONUCLEOPROTEIN PRP31"/>
    <property type="match status" value="1"/>
</dbReference>
<feature type="region of interest" description="Disordered" evidence="9">
    <location>
        <begin position="8"/>
        <end position="59"/>
    </location>
</feature>
<dbReference type="InterPro" id="IPR027105">
    <property type="entry name" value="Prp31"/>
</dbReference>
<dbReference type="InterPro" id="IPR019175">
    <property type="entry name" value="Prp31_C"/>
</dbReference>
<accession>A0A1R1YKA9</accession>
<evidence type="ECO:0000256" key="7">
    <source>
        <dbReference type="ARBA" id="ARBA00023242"/>
    </source>
</evidence>
<evidence type="ECO:0000256" key="6">
    <source>
        <dbReference type="ARBA" id="ARBA00023187"/>
    </source>
</evidence>
<dbReference type="Gene3D" id="1.10.287.4070">
    <property type="match status" value="1"/>
</dbReference>
<keyword evidence="6" id="KW-0508">mRNA splicing</keyword>
<dbReference type="GO" id="GO:0000244">
    <property type="term" value="P:spliceosomal tri-snRNP complex assembly"/>
    <property type="evidence" value="ECO:0007669"/>
    <property type="project" value="InterPro"/>
</dbReference>
<dbReference type="FunFam" id="1.10.287.4070:FF:000003">
    <property type="entry name" value="U4/U6 small nuclear ribonucleoprotein PRP31"/>
    <property type="match status" value="1"/>
</dbReference>
<organism evidence="11 12">
    <name type="scientific">Smittium culicis</name>
    <dbReference type="NCBI Taxonomy" id="133412"/>
    <lineage>
        <taxon>Eukaryota</taxon>
        <taxon>Fungi</taxon>
        <taxon>Fungi incertae sedis</taxon>
        <taxon>Zoopagomycota</taxon>
        <taxon>Kickxellomycotina</taxon>
        <taxon>Harpellomycetes</taxon>
        <taxon>Harpellales</taxon>
        <taxon>Legeriomycetaceae</taxon>
        <taxon>Smittium</taxon>
    </lineage>
</organism>
<dbReference type="SUPFAM" id="SSF89124">
    <property type="entry name" value="Nop domain"/>
    <property type="match status" value="1"/>
</dbReference>
<proteinExistence type="inferred from homology"/>
<dbReference type="Gene3D" id="1.10.246.90">
    <property type="entry name" value="Nop domain"/>
    <property type="match status" value="1"/>
</dbReference>
<comment type="caution">
    <text evidence="11">The sequence shown here is derived from an EMBL/GenBank/DDBJ whole genome shotgun (WGS) entry which is preliminary data.</text>
</comment>
<evidence type="ECO:0000256" key="4">
    <source>
        <dbReference type="ARBA" id="ARBA00022728"/>
    </source>
</evidence>
<evidence type="ECO:0000313" key="12">
    <source>
        <dbReference type="Proteomes" id="UP000187429"/>
    </source>
</evidence>